<protein>
    <submittedName>
        <fullName evidence="1">Uncharacterized protein</fullName>
    </submittedName>
</protein>
<dbReference type="EMBL" id="JAUJEB010000004">
    <property type="protein sequence ID" value="MDN5214207.1"/>
    <property type="molecule type" value="Genomic_DNA"/>
</dbReference>
<gene>
    <name evidence="1" type="ORF">QQ020_19170</name>
</gene>
<keyword evidence="2" id="KW-1185">Reference proteome</keyword>
<accession>A0ABT8L8W9</accession>
<organism evidence="1 2">
    <name type="scientific">Agaribacillus aureus</name>
    <dbReference type="NCBI Taxonomy" id="3051825"/>
    <lineage>
        <taxon>Bacteria</taxon>
        <taxon>Pseudomonadati</taxon>
        <taxon>Bacteroidota</taxon>
        <taxon>Cytophagia</taxon>
        <taxon>Cytophagales</taxon>
        <taxon>Splendidivirgaceae</taxon>
        <taxon>Agaribacillus</taxon>
    </lineage>
</organism>
<dbReference type="RefSeq" id="WP_346759542.1">
    <property type="nucleotide sequence ID" value="NZ_JAUJEB010000004.1"/>
</dbReference>
<name>A0ABT8L8W9_9BACT</name>
<comment type="caution">
    <text evidence="1">The sequence shown here is derived from an EMBL/GenBank/DDBJ whole genome shotgun (WGS) entry which is preliminary data.</text>
</comment>
<dbReference type="Proteomes" id="UP001172083">
    <property type="component" value="Unassembled WGS sequence"/>
</dbReference>
<sequence length="52" mass="6154">MMLFLIFVGSVFLLMNLILILRIIVTYIEQSYEDQKEAEDKQIDLTVFNKIT</sequence>
<evidence type="ECO:0000313" key="2">
    <source>
        <dbReference type="Proteomes" id="UP001172083"/>
    </source>
</evidence>
<proteinExistence type="predicted"/>
<reference evidence="1" key="1">
    <citation type="submission" date="2023-06" db="EMBL/GenBank/DDBJ databases">
        <title>Genomic of Agaribacillus aureum.</title>
        <authorList>
            <person name="Wang G."/>
        </authorList>
    </citation>
    <scope>NUCLEOTIDE SEQUENCE</scope>
    <source>
        <strain evidence="1">BMA12</strain>
    </source>
</reference>
<evidence type="ECO:0000313" key="1">
    <source>
        <dbReference type="EMBL" id="MDN5214207.1"/>
    </source>
</evidence>